<feature type="chain" id="PRO_5026257704" description="Peptidase inhibitor" evidence="1">
    <location>
        <begin position="29"/>
        <end position="128"/>
    </location>
</feature>
<feature type="signal peptide" evidence="1">
    <location>
        <begin position="1"/>
        <end position="28"/>
    </location>
</feature>
<evidence type="ECO:0000313" key="3">
    <source>
        <dbReference type="Proteomes" id="UP000481583"/>
    </source>
</evidence>
<evidence type="ECO:0008006" key="4">
    <source>
        <dbReference type="Google" id="ProtNLM"/>
    </source>
</evidence>
<evidence type="ECO:0000256" key="1">
    <source>
        <dbReference type="SAM" id="SignalP"/>
    </source>
</evidence>
<protein>
    <recommendedName>
        <fullName evidence="4">Peptidase inhibitor</fullName>
    </recommendedName>
</protein>
<sequence>MRKRTIGTLVTTIAAGAALITPMAPASADDSASVRAGTVNGCKRGYVCVWTTKSWEHGNPPSLKFYRYGVHKLSGQHGERVIYNNQTGGATAQTCRTYSGTNCSSKLKPGKSWYFNISPINSIRLNQG</sequence>
<gene>
    <name evidence="2" type="ORF">G5C51_18125</name>
</gene>
<evidence type="ECO:0000313" key="2">
    <source>
        <dbReference type="EMBL" id="NGN65804.1"/>
    </source>
</evidence>
<dbReference type="Proteomes" id="UP000481583">
    <property type="component" value="Unassembled WGS sequence"/>
</dbReference>
<name>A0A6G4U0X5_9ACTN</name>
<reference evidence="2 3" key="1">
    <citation type="submission" date="2020-02" db="EMBL/GenBank/DDBJ databases">
        <title>Whole-genome analyses of novel actinobacteria.</title>
        <authorList>
            <person name="Sahin N."/>
        </authorList>
    </citation>
    <scope>NUCLEOTIDE SEQUENCE [LARGE SCALE GENOMIC DNA]</scope>
    <source>
        <strain evidence="2 3">A7024</strain>
    </source>
</reference>
<dbReference type="EMBL" id="JAAKZV010000073">
    <property type="protein sequence ID" value="NGN65804.1"/>
    <property type="molecule type" value="Genomic_DNA"/>
</dbReference>
<dbReference type="RefSeq" id="WP_165238590.1">
    <property type="nucleotide sequence ID" value="NZ_JAAKZV010000073.1"/>
</dbReference>
<organism evidence="2 3">
    <name type="scientific">Streptomyces coryli</name>
    <dbReference type="NCBI Taxonomy" id="1128680"/>
    <lineage>
        <taxon>Bacteria</taxon>
        <taxon>Bacillati</taxon>
        <taxon>Actinomycetota</taxon>
        <taxon>Actinomycetes</taxon>
        <taxon>Kitasatosporales</taxon>
        <taxon>Streptomycetaceae</taxon>
        <taxon>Streptomyces</taxon>
    </lineage>
</organism>
<proteinExistence type="predicted"/>
<comment type="caution">
    <text evidence="2">The sequence shown here is derived from an EMBL/GenBank/DDBJ whole genome shotgun (WGS) entry which is preliminary data.</text>
</comment>
<accession>A0A6G4U0X5</accession>
<dbReference type="AlphaFoldDB" id="A0A6G4U0X5"/>
<keyword evidence="1" id="KW-0732">Signal</keyword>
<keyword evidence="3" id="KW-1185">Reference proteome</keyword>